<feature type="transmembrane region" description="Helical" evidence="1">
    <location>
        <begin position="1351"/>
        <end position="1372"/>
    </location>
</feature>
<keyword evidence="3" id="KW-1185">Reference proteome</keyword>
<feature type="transmembrane region" description="Helical" evidence="1">
    <location>
        <begin position="234"/>
        <end position="251"/>
    </location>
</feature>
<feature type="transmembrane region" description="Helical" evidence="1">
    <location>
        <begin position="1006"/>
        <end position="1023"/>
    </location>
</feature>
<feature type="transmembrane region" description="Helical" evidence="1">
    <location>
        <begin position="288"/>
        <end position="310"/>
    </location>
</feature>
<keyword evidence="1" id="KW-1133">Transmembrane helix</keyword>
<evidence type="ECO:0000313" key="3">
    <source>
        <dbReference type="Proteomes" id="UP001249851"/>
    </source>
</evidence>
<dbReference type="PANTHER" id="PTHR10728:SF40">
    <property type="entry name" value="PATATIN FAMILY PROTEIN"/>
    <property type="match status" value="1"/>
</dbReference>
<keyword evidence="1" id="KW-0472">Membrane</keyword>
<reference evidence="2" key="2">
    <citation type="journal article" date="2023" name="Science">
        <title>Genomic signatures of disease resistance in endangered staghorn corals.</title>
        <authorList>
            <person name="Vollmer S.V."/>
            <person name="Selwyn J.D."/>
            <person name="Despard B.A."/>
            <person name="Roesel C.L."/>
        </authorList>
    </citation>
    <scope>NUCLEOTIDE SEQUENCE</scope>
    <source>
        <strain evidence="2">K2</strain>
    </source>
</reference>
<dbReference type="Gene3D" id="3.40.1090.10">
    <property type="entry name" value="Cytosolic phospholipase A2 catalytic domain"/>
    <property type="match status" value="2"/>
</dbReference>
<dbReference type="GO" id="GO:0005829">
    <property type="term" value="C:cytosol"/>
    <property type="evidence" value="ECO:0007669"/>
    <property type="project" value="TreeGrafter"/>
</dbReference>
<feature type="transmembrane region" description="Helical" evidence="1">
    <location>
        <begin position="1062"/>
        <end position="1079"/>
    </location>
</feature>
<dbReference type="EMBL" id="JARQWQ010000101">
    <property type="protein sequence ID" value="KAK2551148.1"/>
    <property type="molecule type" value="Genomic_DNA"/>
</dbReference>
<feature type="transmembrane region" description="Helical" evidence="1">
    <location>
        <begin position="1319"/>
        <end position="1339"/>
    </location>
</feature>
<reference evidence="2" key="1">
    <citation type="journal article" date="2023" name="G3 (Bethesda)">
        <title>Whole genome assembly and annotation of the endangered Caribbean coral Acropora cervicornis.</title>
        <authorList>
            <person name="Selwyn J.D."/>
            <person name="Vollmer S.V."/>
        </authorList>
    </citation>
    <scope>NUCLEOTIDE SEQUENCE</scope>
    <source>
        <strain evidence="2">K2</strain>
    </source>
</reference>
<accession>A0AAD9UV68</accession>
<evidence type="ECO:0008006" key="4">
    <source>
        <dbReference type="Google" id="ProtNLM"/>
    </source>
</evidence>
<sequence>MTKTGLAFSGGGIRSAAFSSGVLRRLLQRNTKIDYLSCVSGGGYTGSAYVDWKYRNGNVDDPKWHQEFFEHMRKRSGLMCNWKIPLQGVVDSLIILLLILFVCVLMPLILWGSYVFPVAYAIDLLFGNLLRAEFHCPEPATTSLPLNKTTGSATLPVPQGIRQPRCQVEKGTRAYNRLVLFSLLASMFVLFYILSKKLSKYRYILYLTSSIFGLLFGFTFIPYCIQFFFQATPVWVQLLVLVFSLAVWIFFPVLRRRSSFVVVVYLYSYFVYWRVFKDYIFGVKYSDYLFFRLMFAFGFVLWIVPALGALQQRLVYLFNRWRLQRAFYTHKSVGKWGCQGIGFEDIFLTTCKGASHTDHERLRNDESGPLTLGDLGPDMKPQYISNVVVNEWSLDEDEKQIYELLVMSPAVIERLDRREGQVQFESRLEPKDVELSAAMATSAAAVASNMGAYENSAVGFKQLQVVLGLGMGSSLVSDAETLHKMTWYWEILPFVVEIARVLPLVTFPLVYFLKGEKSDDEMWVAIGVLLFFIMLGVLIFISILRTGNENPGTLERLTRWFVVHVPVVRYMRQMLSVTNRGPCPPPILLLSDGGHIENLAILPLLKKRLPKIVVADGGLKTDDSDWGKDLLYAFSLAREKLHCSFIGLDGRDVMEDIKEKFVNTPEGFKPRSYRCKVHYYDKKSNFEEGRKVGEGEILLLAPRHPNKGITKQECVTWKEALRDIDVDLEAGQWGTGPQQGAEEVGSLTFCCCDCCHGSSFTGLSERLCGVFPRHSTVNQFFTPRMFRAYHCEGYNACFEAEAAEFLGAKQDFEMTKILDIKGTIVSLKMTKTGLAFSGGGIRSAAFSSGVLRRLLQRNTKIDYLSCVSGGGYTGSAYVDWKYRNNNVDDPKWHQEFFEHMRKQSGLMCNWQIPLQGVVDTLVILLLIFFVCVLMPLILWGAYVFPVAYAIDLLFGNLLRAEFHCPEPPTTSLPLNKTTGNATLIAPQGIRQPRCQVEKGTRAYNRLVLFSLLASMFVLFYILAKKLSKYRYILYLTSSIFGLLLGFTFIPYCIQFFYQDTPVWAQLLVLVFSFAVWIFFPVLRRRSSFVVVVYLYSYFVYWRVFKDYIFGVKYSDYLFFRLMFAFGFVLWIVPALGALQQRLVYLFNRWRLQRAFYTHKSVGKWGCQGIGFEDIFLTTCKGASHTNHERLRNDESGPLTLGDLGPDMKPQYISNVVVNEWSLDEDEKQIYELLVMSPAVIERLDRPEGQVQFESRLEPKDVELSAAMATSAAAVARNMGAYENSAVGFKQLQVVLGLGMGSSLVSDAETLHKMTWHWEILPVVVEIARVLPLVTFPLVYFLKGEKSDDEMWVAIGVLLFFMMLGVLIFISILRTGNENPGTMEILTRWFVVHVPMVRYMRQMLSVTNRGPSPPPILLLSDGGHIENLAILPLLKKRLPKIVVADGGLKTDDSDWGKDLLYAFSLAREKLHCSFIGLDGRDVMEDIKEKFVNTPEGFKTRSYRCKVHYYDKKSNFEEGRKVGEGEILLLAPRHPNKGIRKQECVTWKEALRDIDVDLEAGQWGTGPQQDAEEVGSLTFCCCDCCHGSSFPGLSERLCGVFPRHSTANQFFTPRMFRAYHCEGYNACLEAEAAEFLKQDFDMTSQTYDTNEML</sequence>
<dbReference type="Proteomes" id="UP001249851">
    <property type="component" value="Unassembled WGS sequence"/>
</dbReference>
<feature type="transmembrane region" description="Helical" evidence="1">
    <location>
        <begin position="1032"/>
        <end position="1056"/>
    </location>
</feature>
<organism evidence="2 3">
    <name type="scientific">Acropora cervicornis</name>
    <name type="common">Staghorn coral</name>
    <dbReference type="NCBI Taxonomy" id="6130"/>
    <lineage>
        <taxon>Eukaryota</taxon>
        <taxon>Metazoa</taxon>
        <taxon>Cnidaria</taxon>
        <taxon>Anthozoa</taxon>
        <taxon>Hexacorallia</taxon>
        <taxon>Scleractinia</taxon>
        <taxon>Astrocoeniina</taxon>
        <taxon>Acroporidae</taxon>
        <taxon>Acropora</taxon>
    </lineage>
</organism>
<proteinExistence type="predicted"/>
<feature type="transmembrane region" description="Helical" evidence="1">
    <location>
        <begin position="258"/>
        <end position="276"/>
    </location>
</feature>
<feature type="transmembrane region" description="Helical" evidence="1">
    <location>
        <begin position="921"/>
        <end position="944"/>
    </location>
</feature>
<feature type="transmembrane region" description="Helical" evidence="1">
    <location>
        <begin position="523"/>
        <end position="544"/>
    </location>
</feature>
<name>A0AAD9UV68_ACRCE</name>
<dbReference type="SUPFAM" id="SSF52151">
    <property type="entry name" value="FabD/lysophospholipase-like"/>
    <property type="match status" value="2"/>
</dbReference>
<feature type="transmembrane region" description="Helical" evidence="1">
    <location>
        <begin position="93"/>
        <end position="116"/>
    </location>
</feature>
<dbReference type="GO" id="GO:0005509">
    <property type="term" value="F:calcium ion binding"/>
    <property type="evidence" value="ECO:0007669"/>
    <property type="project" value="TreeGrafter"/>
</dbReference>
<evidence type="ECO:0000313" key="2">
    <source>
        <dbReference type="EMBL" id="KAK2551148.1"/>
    </source>
</evidence>
<keyword evidence="1" id="KW-0812">Transmembrane</keyword>
<dbReference type="InterPro" id="IPR016035">
    <property type="entry name" value="Acyl_Trfase/lysoPLipase"/>
</dbReference>
<dbReference type="PANTHER" id="PTHR10728">
    <property type="entry name" value="CYTOSOLIC PHOSPHOLIPASE A2"/>
    <property type="match status" value="1"/>
</dbReference>
<dbReference type="GO" id="GO:0005544">
    <property type="term" value="F:calcium-dependent phospholipid binding"/>
    <property type="evidence" value="ECO:0007669"/>
    <property type="project" value="TreeGrafter"/>
</dbReference>
<feature type="transmembrane region" description="Helical" evidence="1">
    <location>
        <begin position="491"/>
        <end position="511"/>
    </location>
</feature>
<protein>
    <recommendedName>
        <fullName evidence="4">PNPLA domain-containing protein</fullName>
    </recommendedName>
</protein>
<evidence type="ECO:0000256" key="1">
    <source>
        <dbReference type="SAM" id="Phobius"/>
    </source>
</evidence>
<feature type="transmembrane region" description="Helical" evidence="1">
    <location>
        <begin position="1086"/>
        <end position="1104"/>
    </location>
</feature>
<feature type="transmembrane region" description="Helical" evidence="1">
    <location>
        <begin position="1116"/>
        <end position="1138"/>
    </location>
</feature>
<gene>
    <name evidence="2" type="ORF">P5673_028076</name>
</gene>
<feature type="transmembrane region" description="Helical" evidence="1">
    <location>
        <begin position="203"/>
        <end position="228"/>
    </location>
</feature>
<dbReference type="GO" id="GO:0046475">
    <property type="term" value="P:glycerophospholipid catabolic process"/>
    <property type="evidence" value="ECO:0007669"/>
    <property type="project" value="TreeGrafter"/>
</dbReference>
<comment type="caution">
    <text evidence="2">The sequence shown here is derived from an EMBL/GenBank/DDBJ whole genome shotgun (WGS) entry which is preliminary data.</text>
</comment>
<dbReference type="GO" id="GO:0047498">
    <property type="term" value="F:calcium-dependent phospholipase A2 activity"/>
    <property type="evidence" value="ECO:0007669"/>
    <property type="project" value="TreeGrafter"/>
</dbReference>
<feature type="transmembrane region" description="Helical" evidence="1">
    <location>
        <begin position="174"/>
        <end position="194"/>
    </location>
</feature>